<dbReference type="HOGENOM" id="CLU_039811_1_0_0"/>
<dbReference type="EMBL" id="CP001337">
    <property type="protein sequence ID" value="ACL25214.1"/>
    <property type="molecule type" value="Genomic_DNA"/>
</dbReference>
<evidence type="ECO:0000313" key="3">
    <source>
        <dbReference type="Proteomes" id="UP000002508"/>
    </source>
</evidence>
<name>B8G341_CHLAD</name>
<dbReference type="Gene3D" id="2.170.120.30">
    <property type="match status" value="2"/>
</dbReference>
<feature type="region of interest" description="Disordered" evidence="1">
    <location>
        <begin position="416"/>
        <end position="443"/>
    </location>
</feature>
<sequence length="443" mass="46759">MNGVRSIVLRAVLAFGLSFALWSFVSFSENPEETARFEDLTLQVVGLRDDLIIVDANGMPTTTFPNVDVTLRTDRRQRSELRPVDIRVVADLSGLGPGDHVVPLNVQPTRSNLSFSVPANGVEPPTIDIRLEPLVTLTVPIKLEIVGSPPFSFERGTPELRSNGELISNVSVSGPQSRVIRVSAARTVANINQLRATYNAPLTLTPIDANNLPVEGVQVKPASITVIIPINPVVGLRLVPVSPIIIGSPAPGYLVSNVVVEPPLITLTGSSGPLDAISLLQTEAIDISDARETVVRIVPLIIPIGTSPAQGEPSAVQVTINIMPIPMPFQARLPVEVTLSGLGGDLQASVQPNVVEMIFAGTTDQLTALAATPLVVQLDLTNLGPGTYQFAVQPLLPSGVSIVGEPPEVTVTIVAIPTPTPTPEPDSSPVPETTPTETPTPEP</sequence>
<dbReference type="Pfam" id="PF07949">
    <property type="entry name" value="YbbR"/>
    <property type="match status" value="1"/>
</dbReference>
<evidence type="ECO:0000313" key="2">
    <source>
        <dbReference type="EMBL" id="ACL25214.1"/>
    </source>
</evidence>
<dbReference type="PANTHER" id="PTHR37804">
    <property type="entry name" value="CDAA REGULATORY PROTEIN CDAR"/>
    <property type="match status" value="1"/>
</dbReference>
<dbReference type="InterPro" id="IPR053154">
    <property type="entry name" value="c-di-AMP_regulator"/>
</dbReference>
<dbReference type="RefSeq" id="WP_015941072.1">
    <property type="nucleotide sequence ID" value="NC_011831.1"/>
</dbReference>
<accession>B8G341</accession>
<dbReference type="Proteomes" id="UP000002508">
    <property type="component" value="Chromosome"/>
</dbReference>
<organism evidence="2 3">
    <name type="scientific">Chloroflexus aggregans (strain MD-66 / DSM 9485)</name>
    <dbReference type="NCBI Taxonomy" id="326427"/>
    <lineage>
        <taxon>Bacteria</taxon>
        <taxon>Bacillati</taxon>
        <taxon>Chloroflexota</taxon>
        <taxon>Chloroflexia</taxon>
        <taxon>Chloroflexales</taxon>
        <taxon>Chloroflexineae</taxon>
        <taxon>Chloroflexaceae</taxon>
        <taxon>Chloroflexus</taxon>
    </lineage>
</organism>
<dbReference type="PANTHER" id="PTHR37804:SF1">
    <property type="entry name" value="CDAA REGULATORY PROTEIN CDAR"/>
    <property type="match status" value="1"/>
</dbReference>
<feature type="compositionally biased region" description="Pro residues" evidence="1">
    <location>
        <begin position="418"/>
        <end position="428"/>
    </location>
</feature>
<keyword evidence="3" id="KW-1185">Reference proteome</keyword>
<dbReference type="AlphaFoldDB" id="B8G341"/>
<dbReference type="KEGG" id="cag:Cagg_2336"/>
<reference evidence="2" key="1">
    <citation type="submission" date="2008-12" db="EMBL/GenBank/DDBJ databases">
        <title>Complete sequence of Chloroflexus aggregans DSM 9485.</title>
        <authorList>
            <consortium name="US DOE Joint Genome Institute"/>
            <person name="Lucas S."/>
            <person name="Copeland A."/>
            <person name="Lapidus A."/>
            <person name="Glavina del Rio T."/>
            <person name="Dalin E."/>
            <person name="Tice H."/>
            <person name="Pitluck S."/>
            <person name="Foster B."/>
            <person name="Larimer F."/>
            <person name="Land M."/>
            <person name="Hauser L."/>
            <person name="Kyrpides N."/>
            <person name="Mikhailova N."/>
            <person name="Bryant D."/>
            <person name="Richardson P."/>
        </authorList>
    </citation>
    <scope>NUCLEOTIDE SEQUENCE</scope>
    <source>
        <strain evidence="2">DSM 9485</strain>
    </source>
</reference>
<dbReference type="eggNOG" id="COG4856">
    <property type="taxonomic scope" value="Bacteria"/>
</dbReference>
<gene>
    <name evidence="2" type="ordered locus">Cagg_2336</name>
</gene>
<dbReference type="InterPro" id="IPR012505">
    <property type="entry name" value="YbbR"/>
</dbReference>
<evidence type="ECO:0000256" key="1">
    <source>
        <dbReference type="SAM" id="MobiDB-lite"/>
    </source>
</evidence>
<proteinExistence type="predicted"/>
<dbReference type="Gene3D" id="2.170.120.40">
    <property type="entry name" value="YbbR-like domain"/>
    <property type="match status" value="2"/>
</dbReference>
<dbReference type="OrthoDB" id="142713at2"/>
<dbReference type="STRING" id="326427.Cagg_2336"/>
<protein>
    <submittedName>
        <fullName evidence="2">YbbR family protein</fullName>
    </submittedName>
</protein>